<dbReference type="GO" id="GO:0006665">
    <property type="term" value="P:sphingolipid metabolic process"/>
    <property type="evidence" value="ECO:0007669"/>
    <property type="project" value="InterPro"/>
</dbReference>
<keyword evidence="3" id="KW-0732">Signal</keyword>
<feature type="domain" description="Saposin B-type" evidence="4">
    <location>
        <begin position="415"/>
        <end position="495"/>
    </location>
</feature>
<comment type="caution">
    <text evidence="5">The sequence shown here is derived from an EMBL/GenBank/DDBJ whole genome shotgun (WGS) entry which is preliminary data.</text>
</comment>
<name>A0A8J4TGZ1_9TREM</name>
<feature type="chain" id="PRO_5035212003" description="Saposin B-type domain-containing protein" evidence="3">
    <location>
        <begin position="17"/>
        <end position="566"/>
    </location>
</feature>
<gene>
    <name evidence="5" type="ORF">PHET_03919</name>
</gene>
<dbReference type="PROSITE" id="PS50015">
    <property type="entry name" value="SAP_B"/>
    <property type="match status" value="4"/>
</dbReference>
<organism evidence="5 6">
    <name type="scientific">Paragonimus heterotremus</name>
    <dbReference type="NCBI Taxonomy" id="100268"/>
    <lineage>
        <taxon>Eukaryota</taxon>
        <taxon>Metazoa</taxon>
        <taxon>Spiralia</taxon>
        <taxon>Lophotrochozoa</taxon>
        <taxon>Platyhelminthes</taxon>
        <taxon>Trematoda</taxon>
        <taxon>Digenea</taxon>
        <taxon>Plagiorchiida</taxon>
        <taxon>Troglotremata</taxon>
        <taxon>Troglotrematidae</taxon>
        <taxon>Paragonimus</taxon>
    </lineage>
</organism>
<keyword evidence="2" id="KW-0325">Glycoprotein</keyword>
<dbReference type="PANTHER" id="PTHR11480">
    <property type="entry name" value="SAPOSIN-RELATED"/>
    <property type="match status" value="1"/>
</dbReference>
<dbReference type="GO" id="GO:0005764">
    <property type="term" value="C:lysosome"/>
    <property type="evidence" value="ECO:0007669"/>
    <property type="project" value="InterPro"/>
</dbReference>
<feature type="domain" description="Saposin B-type" evidence="4">
    <location>
        <begin position="144"/>
        <end position="224"/>
    </location>
</feature>
<dbReference type="AlphaFoldDB" id="A0A8J4TGZ1"/>
<dbReference type="GO" id="GO:0016020">
    <property type="term" value="C:membrane"/>
    <property type="evidence" value="ECO:0007669"/>
    <property type="project" value="GOC"/>
</dbReference>
<dbReference type="SMART" id="SM00741">
    <property type="entry name" value="SapB"/>
    <property type="match status" value="4"/>
</dbReference>
<dbReference type="InterPro" id="IPR051428">
    <property type="entry name" value="Sphingo_Act-Surfact_Prot"/>
</dbReference>
<dbReference type="InterPro" id="IPR011001">
    <property type="entry name" value="Saposin-like"/>
</dbReference>
<evidence type="ECO:0000259" key="4">
    <source>
        <dbReference type="PROSITE" id="PS50015"/>
    </source>
</evidence>
<dbReference type="PRINTS" id="PR01797">
    <property type="entry name" value="SAPOSIN"/>
</dbReference>
<reference evidence="5" key="1">
    <citation type="submission" date="2019-05" db="EMBL/GenBank/DDBJ databases">
        <title>Annotation for the trematode Paragonimus heterotremus.</title>
        <authorList>
            <person name="Choi Y.-J."/>
        </authorList>
    </citation>
    <scope>NUCLEOTIDE SEQUENCE</scope>
    <source>
        <strain evidence="5">LC</strain>
    </source>
</reference>
<evidence type="ECO:0000313" key="5">
    <source>
        <dbReference type="EMBL" id="KAF5402687.1"/>
    </source>
</evidence>
<dbReference type="Pfam" id="PF05184">
    <property type="entry name" value="SapB_1"/>
    <property type="match status" value="1"/>
</dbReference>
<evidence type="ECO:0000256" key="3">
    <source>
        <dbReference type="SAM" id="SignalP"/>
    </source>
</evidence>
<sequence>MFPAAVLVLLLSLSCSRFLTYVNNFCWWICTQGNTFKRLLDYSCCNFRSISQCRVRELDFWNDDLPSVSTDKSFHRRISYKSVFLIYFCSKKSSVQRGIDEFINGQFKNPELVCQLLGDGILHNAETTPEASVVGNVPSAVNANIISCGSCVYVTNKIKNFLALQRVEDNIETVICKICGYMTDSKDTCNTVVHTDVRAFIRFLSHEVDAHGICSFLRFCEPTEEERQAPLCPFCEYVVDRIQGELTSNSSVTQITNVMQQVCIRVTHWNDVCREVVQADAPALINYLVRHLDARHICERLQFCPGHQKLLGIEQLSVTSLESTTCVVCKPVVQALKHFLDQNSTKEEIALLLNLLCDLTVKYKQHCQQVVSEYLPQMIELLEKNADPELVCELLGLCSPVDNTTKVLVTQEPNTDNLCPFCVYLLHRLRNENKNDLSFPNLQHALVRLCPMTGPMMHDCQKIIKGNERIIAKRMELAESDSLICQTIRICSRNSVPTEEVDTYKLKTEMPAVLSQLIQCASILANNSLYATQVTRNITKAPADLQLPKNPDDNDVCSRPLLHSRA</sequence>
<dbReference type="EMBL" id="LUCH01001662">
    <property type="protein sequence ID" value="KAF5402687.1"/>
    <property type="molecule type" value="Genomic_DNA"/>
</dbReference>
<evidence type="ECO:0000256" key="2">
    <source>
        <dbReference type="ARBA" id="ARBA00023180"/>
    </source>
</evidence>
<protein>
    <recommendedName>
        <fullName evidence="4">Saposin B-type domain-containing protein</fullName>
    </recommendedName>
</protein>
<accession>A0A8J4TGZ1</accession>
<feature type="domain" description="Saposin B-type" evidence="4">
    <location>
        <begin position="228"/>
        <end position="308"/>
    </location>
</feature>
<dbReference type="InterPro" id="IPR007856">
    <property type="entry name" value="SapB_1"/>
</dbReference>
<dbReference type="OrthoDB" id="6257533at2759"/>
<dbReference type="SUPFAM" id="SSF47862">
    <property type="entry name" value="Saposin"/>
    <property type="match status" value="4"/>
</dbReference>
<dbReference type="Gene3D" id="1.10.225.10">
    <property type="entry name" value="Saposin-like"/>
    <property type="match status" value="4"/>
</dbReference>
<dbReference type="InterPro" id="IPR008139">
    <property type="entry name" value="SaposinB_dom"/>
</dbReference>
<keyword evidence="6" id="KW-1185">Reference proteome</keyword>
<feature type="domain" description="Saposin B-type" evidence="4">
    <location>
        <begin position="322"/>
        <end position="402"/>
    </location>
</feature>
<dbReference type="InterPro" id="IPR008373">
    <property type="entry name" value="Saposin"/>
</dbReference>
<keyword evidence="1" id="KW-1015">Disulfide bond</keyword>
<dbReference type="Pfam" id="PF03489">
    <property type="entry name" value="SapB_2"/>
    <property type="match status" value="1"/>
</dbReference>
<evidence type="ECO:0000313" key="6">
    <source>
        <dbReference type="Proteomes" id="UP000748531"/>
    </source>
</evidence>
<dbReference type="InterPro" id="IPR008138">
    <property type="entry name" value="SapB_2"/>
</dbReference>
<evidence type="ECO:0000256" key="1">
    <source>
        <dbReference type="ARBA" id="ARBA00023157"/>
    </source>
</evidence>
<proteinExistence type="predicted"/>
<dbReference type="Proteomes" id="UP000748531">
    <property type="component" value="Unassembled WGS sequence"/>
</dbReference>
<feature type="signal peptide" evidence="3">
    <location>
        <begin position="1"/>
        <end position="16"/>
    </location>
</feature>